<keyword evidence="7" id="KW-0472">Membrane</keyword>
<keyword evidence="5" id="KW-1133">Transmembrane helix</keyword>
<dbReference type="GO" id="GO:0015031">
    <property type="term" value="P:protein transport"/>
    <property type="evidence" value="ECO:0007669"/>
    <property type="project" value="UniProtKB-KW"/>
</dbReference>
<keyword evidence="2" id="KW-0813">Transport</keyword>
<dbReference type="GO" id="GO:0016020">
    <property type="term" value="C:membrane"/>
    <property type="evidence" value="ECO:0007669"/>
    <property type="project" value="UniProtKB-ARBA"/>
</dbReference>
<comment type="caution">
    <text evidence="8">The sequence shown here is derived from an EMBL/GenBank/DDBJ whole genome shotgun (WGS) entry which is preliminary data.</text>
</comment>
<dbReference type="Gene3D" id="1.20.5.3310">
    <property type="match status" value="1"/>
</dbReference>
<keyword evidence="9" id="KW-1185">Reference proteome</keyword>
<reference evidence="8 9" key="1">
    <citation type="journal article" date="2018" name="J. Microbiol.">
        <title>Leifsonia flava sp. nov., a novel actinobacterium isolated from the rhizosphere of Aquilegia viridiflora.</title>
        <authorList>
            <person name="Cai Y."/>
            <person name="Tao W.Z."/>
            <person name="Ma Y.J."/>
            <person name="Cheng J."/>
            <person name="Zhang M.Y."/>
            <person name="Zhang Y.X."/>
        </authorList>
    </citation>
    <scope>NUCLEOTIDE SEQUENCE [LARGE SCALE GENOMIC DNA]</scope>
    <source>
        <strain evidence="8 9">SYP-B2174</strain>
    </source>
</reference>
<accession>A0A4Y9QUH3</accession>
<evidence type="ECO:0000256" key="3">
    <source>
        <dbReference type="ARBA" id="ARBA00022692"/>
    </source>
</evidence>
<keyword evidence="6" id="KW-0811">Translocation</keyword>
<dbReference type="Pfam" id="PF02416">
    <property type="entry name" value="TatA_B_E"/>
    <property type="match status" value="1"/>
</dbReference>
<comment type="subcellular location">
    <subcellularLocation>
        <location evidence="1">Membrane</location>
        <topology evidence="1">Single-pass membrane protein</topology>
    </subcellularLocation>
</comment>
<evidence type="ECO:0000256" key="2">
    <source>
        <dbReference type="ARBA" id="ARBA00022448"/>
    </source>
</evidence>
<dbReference type="EMBL" id="SPQZ01000009">
    <property type="protein sequence ID" value="TFV94826.1"/>
    <property type="molecule type" value="Genomic_DNA"/>
</dbReference>
<protein>
    <submittedName>
        <fullName evidence="8">Sec-independent protein translocase TatB</fullName>
    </submittedName>
</protein>
<keyword evidence="4" id="KW-0653">Protein transport</keyword>
<proteinExistence type="predicted"/>
<evidence type="ECO:0000256" key="7">
    <source>
        <dbReference type="ARBA" id="ARBA00023136"/>
    </source>
</evidence>
<dbReference type="RefSeq" id="WP_135121637.1">
    <property type="nucleotide sequence ID" value="NZ_SPQZ01000009.1"/>
</dbReference>
<dbReference type="PRINTS" id="PR01506">
    <property type="entry name" value="TATBPROTEIN"/>
</dbReference>
<dbReference type="AlphaFoldDB" id="A0A4Y9QUH3"/>
<dbReference type="InterPro" id="IPR003369">
    <property type="entry name" value="TatA/B/E"/>
</dbReference>
<evidence type="ECO:0000313" key="8">
    <source>
        <dbReference type="EMBL" id="TFV94826.1"/>
    </source>
</evidence>
<name>A0A4Y9QUH3_9MICO</name>
<evidence type="ECO:0000256" key="4">
    <source>
        <dbReference type="ARBA" id="ARBA00022927"/>
    </source>
</evidence>
<keyword evidence="3" id="KW-0812">Transmembrane</keyword>
<organism evidence="8 9">
    <name type="scientific">Orlajensenia leifsoniae</name>
    <dbReference type="NCBI Taxonomy" id="2561933"/>
    <lineage>
        <taxon>Bacteria</taxon>
        <taxon>Bacillati</taxon>
        <taxon>Actinomycetota</taxon>
        <taxon>Actinomycetes</taxon>
        <taxon>Micrococcales</taxon>
        <taxon>Microbacteriaceae</taxon>
        <taxon>Orlajensenia</taxon>
    </lineage>
</organism>
<evidence type="ECO:0000256" key="5">
    <source>
        <dbReference type="ARBA" id="ARBA00022989"/>
    </source>
</evidence>
<gene>
    <name evidence="8" type="ORF">E4M00_16810</name>
</gene>
<sequence length="153" mass="16224">MFGLTFEKLLIIGVIAVFLLGPERLPHYAAQLGRLVRQLRDMANGAKDRMRDEMGPDFDDVDWKKLDPRQYDPRRIIREALLDEEPATPTVSRSGASVVATAGAAGVAAGAAGIAGVAGASGTIGVNPNSAYLQKKRSAEMAAVPTPFDSEAT</sequence>
<evidence type="ECO:0000256" key="1">
    <source>
        <dbReference type="ARBA" id="ARBA00004167"/>
    </source>
</evidence>
<evidence type="ECO:0000313" key="9">
    <source>
        <dbReference type="Proteomes" id="UP000298127"/>
    </source>
</evidence>
<evidence type="ECO:0000256" key="6">
    <source>
        <dbReference type="ARBA" id="ARBA00023010"/>
    </source>
</evidence>
<dbReference type="Proteomes" id="UP000298127">
    <property type="component" value="Unassembled WGS sequence"/>
</dbReference>